<dbReference type="EMBL" id="RCSS01000371">
    <property type="protein sequence ID" value="RVD91913.1"/>
    <property type="molecule type" value="Genomic_DNA"/>
</dbReference>
<reference evidence="1 2" key="1">
    <citation type="submission" date="2018-10" db="EMBL/GenBank/DDBJ databases">
        <title>Draft genome sequence of the microsporidian Tubulinosema ratisbonensis.</title>
        <authorList>
            <person name="Polonais V."/>
            <person name="Peyretaillade E."/>
            <person name="Niehus S."/>
            <person name="Wawrzyniak I."/>
            <person name="Franchet A."/>
            <person name="Gaspin C."/>
            <person name="Reichstadt M."/>
            <person name="Belser C."/>
            <person name="Labadie K."/>
            <person name="Delbac F."/>
            <person name="Ferrandon D."/>
        </authorList>
    </citation>
    <scope>NUCLEOTIDE SEQUENCE [LARGE SCALE GENOMIC DNA]</scope>
    <source>
        <strain evidence="1 2">Franzen</strain>
    </source>
</reference>
<evidence type="ECO:0000313" key="1">
    <source>
        <dbReference type="EMBL" id="RVD91913.1"/>
    </source>
</evidence>
<evidence type="ECO:0000313" key="2">
    <source>
        <dbReference type="Proteomes" id="UP000282876"/>
    </source>
</evidence>
<name>A0A437AL32_9MICR</name>
<sequence>MLFFGKYNLNDYFTYLNNLQESLYYEIDKFISLIMFFTDNKLSFKTNKSISDLSNLINNKSMSSYLKFLDLNLEKINFFGYGLNQFQINKIYIIIQIMIARSVYYLKDLFNLIVSDTELLDKNYRLENPVFLKEILIQKILLSYIYVCIGKYDEANKIKIDCIIHIEAFKYNCYLKGSTNCSFVYATNLKQENK</sequence>
<dbReference type="VEuPathDB" id="MicrosporidiaDB:TUBRATIS_16130"/>
<protein>
    <submittedName>
        <fullName evidence="1">Uncharacterized protein</fullName>
    </submittedName>
</protein>
<dbReference type="Proteomes" id="UP000282876">
    <property type="component" value="Unassembled WGS sequence"/>
</dbReference>
<organism evidence="1 2">
    <name type="scientific">Tubulinosema ratisbonensis</name>
    <dbReference type="NCBI Taxonomy" id="291195"/>
    <lineage>
        <taxon>Eukaryota</taxon>
        <taxon>Fungi</taxon>
        <taxon>Fungi incertae sedis</taxon>
        <taxon>Microsporidia</taxon>
        <taxon>Tubulinosematoidea</taxon>
        <taxon>Tubulinosematidae</taxon>
        <taxon>Tubulinosema</taxon>
    </lineage>
</organism>
<proteinExistence type="predicted"/>
<dbReference type="AlphaFoldDB" id="A0A437AL32"/>
<keyword evidence="2" id="KW-1185">Reference proteome</keyword>
<accession>A0A437AL32</accession>
<gene>
    <name evidence="1" type="ORF">TUBRATIS_16130</name>
</gene>
<comment type="caution">
    <text evidence="1">The sequence shown here is derived from an EMBL/GenBank/DDBJ whole genome shotgun (WGS) entry which is preliminary data.</text>
</comment>